<accession>A0ABQ5K1I9</accession>
<evidence type="ECO:0000256" key="6">
    <source>
        <dbReference type="SAM" id="MobiDB-lite"/>
    </source>
</evidence>
<evidence type="ECO:0000256" key="3">
    <source>
        <dbReference type="ARBA" id="ARBA00022777"/>
    </source>
</evidence>
<evidence type="ECO:0000256" key="5">
    <source>
        <dbReference type="PROSITE-ProRule" id="PRU10141"/>
    </source>
</evidence>
<dbReference type="InterPro" id="IPR017441">
    <property type="entry name" value="Protein_kinase_ATP_BS"/>
</dbReference>
<feature type="compositionally biased region" description="Basic and acidic residues" evidence="6">
    <location>
        <begin position="1411"/>
        <end position="1421"/>
    </location>
</feature>
<reference evidence="8" key="1">
    <citation type="submission" date="2022-03" db="EMBL/GenBank/DDBJ databases">
        <title>Draft genome sequence of Aduncisulcus paluster, a free-living microaerophilic Fornicata.</title>
        <authorList>
            <person name="Yuyama I."/>
            <person name="Kume K."/>
            <person name="Tamura T."/>
            <person name="Inagaki Y."/>
            <person name="Hashimoto T."/>
        </authorList>
    </citation>
    <scope>NUCLEOTIDE SEQUENCE</scope>
    <source>
        <strain evidence="8">NY0171</strain>
    </source>
</reference>
<sequence length="1451" mass="164768">MSLTEIPEVQIVTPKFVYEGGFDSIPIARDAPTFLNPADEDIKANFNTTRTDGIEDKSKNARDIMKEYISTIHNFAYISVQFRPSSSIEGAYIWISTLLDSYPSHLILTLTSVMGTKVTKSYDFPELEEKKEFWYFLPIDLTDIVQCEIEGKGQGKYHQEYFGLKALAFVRKETPEETITRIMRESILEKMWSEAPVVKPMFVNEGAIHAIPISRENITIIDPDFSMVKANDETRPVKPLGEAASEMDKDKMESRSIFPPSFNDKSDLAQKMLKGERGMWLSHISIPFTSPSPMKGAYINVSTDTNSPSLLFTFTLSDGEKTSKKYEFTKLKHNTEWHFLPIDLDNVILCEIEGKGIFKEKNSRCFRINSLVFIREETSEEIIARKAREESVEKLWSEASSVVPKFMNEGDIDAIPISRDDSIVADPSFAMVKAKSDVYHKQSEKFDQSSEAIEMLKGTSRAQSLTELSIPFSTPVLIEGAYICVDKECSSPSLLFTFTDSEGKKTSKKYEFTKPKFPKEWYFLPIDLPNLDNVILCEIQGKKVTWHWIRKNFRSFEIPSLVFLKRYVTMGKVEFIHHGGPSCIPIPRDDPTFLSPNYSEIKAWDDSQKVEKTSYMYKSVEYVSRSVRKMMLNGALQSPSITRFEIPFSISTSIKGAYILLALRRTYYNDSPSHLTFSFTSSEKKKISKKYVFPEITSAGWFYLDIDLSDVILCEIEGKGVQTEYFKIGSLSFIREETLHESIVRKSKEIATEKLLFEASIVKPEFIGEAGGDYVPIFYDDPSVINPSFELLKGKNDSYCKESEKYDRSSEAQNIFKRGYNVSLSHLSVPFPSHYPIKGAFISISTKFYCPPFFLFSFTLSEGTKISKKYEFPKPAEYQQRWYFLPIDLPNVVLCEIQGKGNCENKNCRSFLIQDLIFVRGDDISPLPSCKHDSFTLTSSATITPQCIIGHGGFGEVLLVKVEGIPIPCVLKKMLKIADKKVVKDCRKEFRVQRKLFNNPKCFNRISRPLYILDLLDADLKGVYGFLMEFCIGGSVSSFAKKWCIQDGKEEEEETSKSSSDNLKGVYGFLMEFCIGGSVSSFAKKWCIQDGKEEEEETSKSSSDSEEREEKEEEEDLSDSLSSSEEEDSDDHKYFDPMTLNPVKVSALCVGMIECLDDVFRAKKDLVHRDIKPDNFLIRVDPDSKKCTVVLSDLGLAQILDSISSSTTTKSSSFQPVEFEKKEKKETSKQKASKCGTLVYNSYETLRDGTQSQKSDGYSLGMSILALFLCEHPYVSLPIFNDIFCKMAHLGDGVISFEIMKTLMRLMENSMCPRLLRSPLFRSLKTLEGGKFQPVHECLNEVFTGLTQLDEYERMSVHKARKKVQSIKHLLPEIGEGFEFPSIDDIIYSHLLSHGEPHSLIIDPDTSRASSKTDDTTDSEKLVTPTNQSFHSITSESEEKQSDASDSDDQK</sequence>
<dbReference type="InterPro" id="IPR045269">
    <property type="entry name" value="Atg1-like"/>
</dbReference>
<evidence type="ECO:0000313" key="8">
    <source>
        <dbReference type="EMBL" id="GKT25430.1"/>
    </source>
</evidence>
<organism evidence="8 9">
    <name type="scientific">Aduncisulcus paluster</name>
    <dbReference type="NCBI Taxonomy" id="2918883"/>
    <lineage>
        <taxon>Eukaryota</taxon>
        <taxon>Metamonada</taxon>
        <taxon>Carpediemonas-like organisms</taxon>
        <taxon>Aduncisulcus</taxon>
    </lineage>
</organism>
<evidence type="ECO:0000256" key="2">
    <source>
        <dbReference type="ARBA" id="ARBA00022741"/>
    </source>
</evidence>
<dbReference type="PANTHER" id="PTHR24348:SF22">
    <property type="entry name" value="NON-SPECIFIC SERINE_THREONINE PROTEIN KINASE"/>
    <property type="match status" value="1"/>
</dbReference>
<keyword evidence="1" id="KW-0808">Transferase</keyword>
<dbReference type="InterPro" id="IPR000719">
    <property type="entry name" value="Prot_kinase_dom"/>
</dbReference>
<dbReference type="PANTHER" id="PTHR24348">
    <property type="entry name" value="SERINE/THREONINE-PROTEIN KINASE UNC-51-RELATED"/>
    <property type="match status" value="1"/>
</dbReference>
<feature type="domain" description="Protein kinase" evidence="7">
    <location>
        <begin position="943"/>
        <end position="1372"/>
    </location>
</feature>
<evidence type="ECO:0000256" key="4">
    <source>
        <dbReference type="ARBA" id="ARBA00022840"/>
    </source>
</evidence>
<keyword evidence="2 5" id="KW-0547">Nucleotide-binding</keyword>
<keyword evidence="3" id="KW-0418">Kinase</keyword>
<dbReference type="PROSITE" id="PS50011">
    <property type="entry name" value="PROTEIN_KINASE_DOM"/>
    <property type="match status" value="1"/>
</dbReference>
<dbReference type="SUPFAM" id="SSF56112">
    <property type="entry name" value="Protein kinase-like (PK-like)"/>
    <property type="match status" value="1"/>
</dbReference>
<dbReference type="InterPro" id="IPR011009">
    <property type="entry name" value="Kinase-like_dom_sf"/>
</dbReference>
<keyword evidence="9" id="KW-1185">Reference proteome</keyword>
<feature type="region of interest" description="Disordered" evidence="6">
    <location>
        <begin position="1093"/>
        <end position="1135"/>
    </location>
</feature>
<feature type="compositionally biased region" description="Basic and acidic residues" evidence="6">
    <location>
        <begin position="1437"/>
        <end position="1451"/>
    </location>
</feature>
<feature type="region of interest" description="Disordered" evidence="6">
    <location>
        <begin position="1399"/>
        <end position="1451"/>
    </location>
</feature>
<dbReference type="PROSITE" id="PS00108">
    <property type="entry name" value="PROTEIN_KINASE_ST"/>
    <property type="match status" value="1"/>
</dbReference>
<evidence type="ECO:0000259" key="7">
    <source>
        <dbReference type="PROSITE" id="PS50011"/>
    </source>
</evidence>
<dbReference type="PROSITE" id="PS00107">
    <property type="entry name" value="PROTEIN_KINASE_ATP"/>
    <property type="match status" value="1"/>
</dbReference>
<feature type="compositionally biased region" description="Polar residues" evidence="6">
    <location>
        <begin position="1424"/>
        <end position="1434"/>
    </location>
</feature>
<keyword evidence="4 5" id="KW-0067">ATP-binding</keyword>
<feature type="compositionally biased region" description="Acidic residues" evidence="6">
    <location>
        <begin position="1104"/>
        <end position="1129"/>
    </location>
</feature>
<gene>
    <name evidence="8" type="ORF">ADUPG1_013038</name>
</gene>
<dbReference type="InterPro" id="IPR008271">
    <property type="entry name" value="Ser/Thr_kinase_AS"/>
</dbReference>
<comment type="caution">
    <text evidence="8">The sequence shown here is derived from an EMBL/GenBank/DDBJ whole genome shotgun (WGS) entry which is preliminary data.</text>
</comment>
<protein>
    <recommendedName>
        <fullName evidence="7">Protein kinase domain-containing protein</fullName>
    </recommendedName>
</protein>
<dbReference type="Pfam" id="PF00069">
    <property type="entry name" value="Pkinase"/>
    <property type="match status" value="1"/>
</dbReference>
<dbReference type="EMBL" id="BQXS01012586">
    <property type="protein sequence ID" value="GKT25430.1"/>
    <property type="molecule type" value="Genomic_DNA"/>
</dbReference>
<proteinExistence type="predicted"/>
<dbReference type="Gene3D" id="1.10.510.10">
    <property type="entry name" value="Transferase(Phosphotransferase) domain 1"/>
    <property type="match status" value="2"/>
</dbReference>
<evidence type="ECO:0000256" key="1">
    <source>
        <dbReference type="ARBA" id="ARBA00022679"/>
    </source>
</evidence>
<feature type="binding site" evidence="5">
    <location>
        <position position="972"/>
    </location>
    <ligand>
        <name>ATP</name>
        <dbReference type="ChEBI" id="CHEBI:30616"/>
    </ligand>
</feature>
<feature type="region of interest" description="Disordered" evidence="6">
    <location>
        <begin position="1207"/>
        <end position="1226"/>
    </location>
</feature>
<name>A0ABQ5K1I9_9EUKA</name>
<dbReference type="Proteomes" id="UP001057375">
    <property type="component" value="Unassembled WGS sequence"/>
</dbReference>
<dbReference type="SMART" id="SM00220">
    <property type="entry name" value="S_TKc"/>
    <property type="match status" value="1"/>
</dbReference>
<evidence type="ECO:0000313" key="9">
    <source>
        <dbReference type="Proteomes" id="UP001057375"/>
    </source>
</evidence>